<dbReference type="GO" id="GO:0016020">
    <property type="term" value="C:membrane"/>
    <property type="evidence" value="ECO:0007669"/>
    <property type="project" value="UniProtKB-SubCell"/>
</dbReference>
<evidence type="ECO:0000259" key="2">
    <source>
        <dbReference type="PROSITE" id="PS50866"/>
    </source>
</evidence>
<keyword evidence="4" id="KW-1185">Reference proteome</keyword>
<reference evidence="3 4" key="1">
    <citation type="submission" date="2018-10" db="EMBL/GenBank/DDBJ databases">
        <authorList>
            <person name="Ekblom R."/>
            <person name="Jareborg N."/>
        </authorList>
    </citation>
    <scope>NUCLEOTIDE SEQUENCE [LARGE SCALE GENOMIC DNA]</scope>
    <source>
        <tissue evidence="3">Muscle</tissue>
    </source>
</reference>
<dbReference type="Proteomes" id="UP000269945">
    <property type="component" value="Unassembled WGS sequence"/>
</dbReference>
<dbReference type="PROSITE" id="PS50866">
    <property type="entry name" value="GOLD"/>
    <property type="match status" value="1"/>
</dbReference>
<evidence type="ECO:0000313" key="4">
    <source>
        <dbReference type="Proteomes" id="UP000269945"/>
    </source>
</evidence>
<name>A0A9X9LTB7_GULGU</name>
<dbReference type="EMBL" id="CYRY02015547">
    <property type="protein sequence ID" value="VCW85513.1"/>
    <property type="molecule type" value="Genomic_DNA"/>
</dbReference>
<accession>A0A9X9LTB7</accession>
<dbReference type="SUPFAM" id="SSF101576">
    <property type="entry name" value="Supernatant protein factor (SPF), C-terminal domain"/>
    <property type="match status" value="1"/>
</dbReference>
<evidence type="ECO:0000313" key="3">
    <source>
        <dbReference type="EMBL" id="VCW85513.1"/>
    </source>
</evidence>
<organism evidence="3 4">
    <name type="scientific">Gulo gulo</name>
    <name type="common">Wolverine</name>
    <name type="synonym">Gluton</name>
    <dbReference type="NCBI Taxonomy" id="48420"/>
    <lineage>
        <taxon>Eukaryota</taxon>
        <taxon>Metazoa</taxon>
        <taxon>Chordata</taxon>
        <taxon>Craniata</taxon>
        <taxon>Vertebrata</taxon>
        <taxon>Euteleostomi</taxon>
        <taxon>Mammalia</taxon>
        <taxon>Eutheria</taxon>
        <taxon>Laurasiatheria</taxon>
        <taxon>Carnivora</taxon>
        <taxon>Caniformia</taxon>
        <taxon>Musteloidea</taxon>
        <taxon>Mustelidae</taxon>
        <taxon>Guloninae</taxon>
        <taxon>Gulo</taxon>
    </lineage>
</organism>
<dbReference type="AlphaFoldDB" id="A0A9X9LTB7"/>
<keyword evidence="1" id="KW-0472">Membrane</keyword>
<comment type="similarity">
    <text evidence="1">Belongs to the EMP24/GP25L family.</text>
</comment>
<feature type="domain" description="GOLD" evidence="2">
    <location>
        <begin position="34"/>
        <end position="117"/>
    </location>
</feature>
<dbReference type="InterPro" id="IPR009038">
    <property type="entry name" value="GOLD_dom"/>
</dbReference>
<dbReference type="InterPro" id="IPR036598">
    <property type="entry name" value="GOLD_dom_sf"/>
</dbReference>
<dbReference type="Pfam" id="PF01105">
    <property type="entry name" value="EMP24_GP25L"/>
    <property type="match status" value="1"/>
</dbReference>
<gene>
    <name evidence="3" type="ORF">BN2614_LOCUS6</name>
</gene>
<comment type="caution">
    <text evidence="3">The sequence shown here is derived from an EMBL/GenBank/DDBJ whole genome shotgun (WGS) entry which is preliminary data.</text>
</comment>
<evidence type="ECO:0000256" key="1">
    <source>
        <dbReference type="RuleBase" id="RU003827"/>
    </source>
</evidence>
<proteinExistence type="inferred from homology"/>
<comment type="subcellular location">
    <subcellularLocation>
        <location evidence="1">Membrane</location>
        <topology evidence="1">Single-pass type I membrane protein</topology>
    </subcellularLocation>
</comment>
<protein>
    <recommendedName>
        <fullName evidence="2">GOLD domain-containing protein</fullName>
    </recommendedName>
</protein>
<sequence length="135" mass="15075">MVVVTELLVLLATLVAALLVTAMGYFAGVHRHEEECFLGQVTLGSTVGLLFKMVDGGFLLVSMWGRQGLIIEEFIKETESPVGNTRLLLAWMQHIRFCFSNRMSTMTPKTVMFSIDIGEDPKGQDIEIEAHQDKK</sequence>
<keyword evidence="1" id="KW-0812">Transmembrane</keyword>